<keyword evidence="4" id="KW-1185">Reference proteome</keyword>
<dbReference type="SUPFAM" id="SSF53756">
    <property type="entry name" value="UDP-Glycosyltransferase/glycogen phosphorylase"/>
    <property type="match status" value="1"/>
</dbReference>
<dbReference type="InterPro" id="IPR050194">
    <property type="entry name" value="Glycosyltransferase_grp1"/>
</dbReference>
<comment type="caution">
    <text evidence="3">The sequence shown here is derived from an EMBL/GenBank/DDBJ whole genome shotgun (WGS) entry which is preliminary data.</text>
</comment>
<dbReference type="AlphaFoldDB" id="A0A840UTJ3"/>
<dbReference type="Proteomes" id="UP000539642">
    <property type="component" value="Unassembled WGS sequence"/>
</dbReference>
<dbReference type="RefSeq" id="WP_183350446.1">
    <property type="nucleotide sequence ID" value="NZ_JACHEO010000008.1"/>
</dbReference>
<dbReference type="CDD" id="cd03801">
    <property type="entry name" value="GT4_PimA-like"/>
    <property type="match status" value="1"/>
</dbReference>
<dbReference type="Gene3D" id="3.40.50.2000">
    <property type="entry name" value="Glycogen Phosphorylase B"/>
    <property type="match status" value="2"/>
</dbReference>
<feature type="domain" description="Glycosyl transferase family 1" evidence="2">
    <location>
        <begin position="186"/>
        <end position="336"/>
    </location>
</feature>
<keyword evidence="3" id="KW-0808">Transferase</keyword>
<name>A0A840UTJ3_9BACT</name>
<accession>A0A840UTJ3</accession>
<organism evidence="3 4">
    <name type="scientific">Desulfoprunum benzoelyticum</name>
    <dbReference type="NCBI Taxonomy" id="1506996"/>
    <lineage>
        <taxon>Bacteria</taxon>
        <taxon>Pseudomonadati</taxon>
        <taxon>Thermodesulfobacteriota</taxon>
        <taxon>Desulfobulbia</taxon>
        <taxon>Desulfobulbales</taxon>
        <taxon>Desulfobulbaceae</taxon>
        <taxon>Desulfoprunum</taxon>
    </lineage>
</organism>
<dbReference type="EMBL" id="JACHEO010000008">
    <property type="protein sequence ID" value="MBB5348073.1"/>
    <property type="molecule type" value="Genomic_DNA"/>
</dbReference>
<dbReference type="PANTHER" id="PTHR45947:SF3">
    <property type="entry name" value="SULFOQUINOVOSYL TRANSFERASE SQD2"/>
    <property type="match status" value="1"/>
</dbReference>
<evidence type="ECO:0000259" key="2">
    <source>
        <dbReference type="Pfam" id="PF00534"/>
    </source>
</evidence>
<protein>
    <submittedName>
        <fullName evidence="3">Glycosyltransferase involved in cell wall biosynthesis</fullName>
    </submittedName>
</protein>
<dbReference type="Pfam" id="PF00534">
    <property type="entry name" value="Glycos_transf_1"/>
    <property type="match status" value="1"/>
</dbReference>
<dbReference type="PANTHER" id="PTHR45947">
    <property type="entry name" value="SULFOQUINOVOSYL TRANSFERASE SQD2"/>
    <property type="match status" value="1"/>
</dbReference>
<evidence type="ECO:0000256" key="1">
    <source>
        <dbReference type="SAM" id="Phobius"/>
    </source>
</evidence>
<keyword evidence="1" id="KW-0472">Membrane</keyword>
<evidence type="ECO:0000313" key="3">
    <source>
        <dbReference type="EMBL" id="MBB5348073.1"/>
    </source>
</evidence>
<dbReference type="GO" id="GO:0016758">
    <property type="term" value="F:hexosyltransferase activity"/>
    <property type="evidence" value="ECO:0007669"/>
    <property type="project" value="TreeGrafter"/>
</dbReference>
<dbReference type="InterPro" id="IPR001296">
    <property type="entry name" value="Glyco_trans_1"/>
</dbReference>
<evidence type="ECO:0000313" key="4">
    <source>
        <dbReference type="Proteomes" id="UP000539642"/>
    </source>
</evidence>
<keyword evidence="1" id="KW-1133">Transmembrane helix</keyword>
<proteinExistence type="predicted"/>
<sequence length="363" mass="41126">MSMIKEIKVCVIGPSVDTNYIGGVATHVKNLKSLSCLKNSVIYDVGSAHCNNKANVFQIINNIYRLRRKINKGQYNYVFVNTSIYLTSFIKLLLLLVFFPKREGLQIHVFFHGGRFALLNSFFAKKLNTFIHPLLKKANVFHFLSKVQLDGFCRLFTSSEVRLFANYSTTDEILVSNRNNTESVLNLLFVGRVAREKGIFELVSAVEKISAEKDNIRLTVVGDGPDLPELIFWNQKLPHGIVCFNGFLKGIELENAYKNADILVLPTYHPEGFPYVFIEAMRAGLPVIATNEGALEYLIQDGDNGFKIPAKDVDSLVTAISKIIGDHNQLKQMSGNCYRYFHRHLSKTVAEKYYYSLLTEKAF</sequence>
<feature type="transmembrane region" description="Helical" evidence="1">
    <location>
        <begin position="75"/>
        <end position="99"/>
    </location>
</feature>
<reference evidence="3 4" key="1">
    <citation type="submission" date="2020-08" db="EMBL/GenBank/DDBJ databases">
        <title>Genomic Encyclopedia of Type Strains, Phase IV (KMG-IV): sequencing the most valuable type-strain genomes for metagenomic binning, comparative biology and taxonomic classification.</title>
        <authorList>
            <person name="Goeker M."/>
        </authorList>
    </citation>
    <scope>NUCLEOTIDE SEQUENCE [LARGE SCALE GENOMIC DNA]</scope>
    <source>
        <strain evidence="3 4">DSM 28570</strain>
    </source>
</reference>
<gene>
    <name evidence="3" type="ORF">HNQ81_001804</name>
</gene>
<keyword evidence="1" id="KW-0812">Transmembrane</keyword>